<comment type="similarity">
    <text evidence="1">Belongs to the ABC transporter superfamily.</text>
</comment>
<accession>A0A3E2BM80</accession>
<dbReference type="GO" id="GO:0016887">
    <property type="term" value="F:ATP hydrolysis activity"/>
    <property type="evidence" value="ECO:0007669"/>
    <property type="project" value="InterPro"/>
</dbReference>
<proteinExistence type="inferred from homology"/>
<organism evidence="6 7">
    <name type="scientific">Candidatus Saccharicenans subterraneus</name>
    <dbReference type="NCBI Taxonomy" id="2508984"/>
    <lineage>
        <taxon>Bacteria</taxon>
        <taxon>Candidatus Aminicenantota</taxon>
        <taxon>Candidatus Aminicenantia</taxon>
        <taxon>Candidatus Aminicenantales</taxon>
        <taxon>Candidatus Saccharicenantaceae</taxon>
        <taxon>Candidatus Saccharicenans</taxon>
    </lineage>
</organism>
<evidence type="ECO:0000256" key="1">
    <source>
        <dbReference type="ARBA" id="ARBA00005417"/>
    </source>
</evidence>
<protein>
    <submittedName>
        <fullName evidence="6">ABC transporter, ATP-binding protein</fullName>
    </submittedName>
</protein>
<keyword evidence="2" id="KW-0813">Transport</keyword>
<dbReference type="SUPFAM" id="SSF52540">
    <property type="entry name" value="P-loop containing nucleoside triphosphate hydrolases"/>
    <property type="match status" value="1"/>
</dbReference>
<dbReference type="Gene3D" id="3.40.50.300">
    <property type="entry name" value="P-loop containing nucleotide triphosphate hydrolases"/>
    <property type="match status" value="1"/>
</dbReference>
<reference evidence="6 7" key="1">
    <citation type="submission" date="2018-08" db="EMBL/GenBank/DDBJ databases">
        <title>Genome analysis of the thermophilic bacterium of the candidate phylum Aminicenantes from deep subsurface aquifer revealed its physiology and ecological role.</title>
        <authorList>
            <person name="Kadnikov V.V."/>
            <person name="Mardanov A.V."/>
            <person name="Beletsky A.V."/>
            <person name="Karnachuk O.V."/>
            <person name="Ravin N.V."/>
        </authorList>
    </citation>
    <scope>NUCLEOTIDE SEQUENCE [LARGE SCALE GENOMIC DNA]</scope>
    <source>
        <strain evidence="6">BY38</strain>
    </source>
</reference>
<dbReference type="InterPro" id="IPR050763">
    <property type="entry name" value="ABC_transporter_ATP-binding"/>
</dbReference>
<dbReference type="AlphaFoldDB" id="A0A3E2BM80"/>
<evidence type="ECO:0000256" key="4">
    <source>
        <dbReference type="ARBA" id="ARBA00022840"/>
    </source>
</evidence>
<evidence type="ECO:0000313" key="7">
    <source>
        <dbReference type="Proteomes" id="UP000257323"/>
    </source>
</evidence>
<evidence type="ECO:0000256" key="3">
    <source>
        <dbReference type="ARBA" id="ARBA00022741"/>
    </source>
</evidence>
<dbReference type="PANTHER" id="PTHR42711">
    <property type="entry name" value="ABC TRANSPORTER ATP-BINDING PROTEIN"/>
    <property type="match status" value="1"/>
</dbReference>
<evidence type="ECO:0000256" key="2">
    <source>
        <dbReference type="ARBA" id="ARBA00022448"/>
    </source>
</evidence>
<sequence length="249" mass="28257">MVAAATPLLEVKNLSKSFNSFQAVKSVSFDLYPGEILGMLGPNGAGKTTIIHMLLGLTSPTSGEIRIFGLDPSRPRQREKILRRMNFSSTYVAMPYSLTLRESLMVFARLYGVKKARSRIDLLVEQFELKDVVDRPVRTLSSGQMTRLNLAKAFINEPEILLLDEPTASLDPDIADRTRTYLLEMKRTKRMAILYTSHNMQEMEEISDRLLFLHHGEIIARGTPDDLVARFRGEDLEDVFLKVAREVRP</sequence>
<dbReference type="InterPro" id="IPR027417">
    <property type="entry name" value="P-loop_NTPase"/>
</dbReference>
<dbReference type="InterPro" id="IPR017871">
    <property type="entry name" value="ABC_transporter-like_CS"/>
</dbReference>
<keyword evidence="4 6" id="KW-0067">ATP-binding</keyword>
<dbReference type="EMBL" id="QUAH01000006">
    <property type="protein sequence ID" value="RFT15828.1"/>
    <property type="molecule type" value="Genomic_DNA"/>
</dbReference>
<evidence type="ECO:0000259" key="5">
    <source>
        <dbReference type="PROSITE" id="PS50893"/>
    </source>
</evidence>
<comment type="caution">
    <text evidence="6">The sequence shown here is derived from an EMBL/GenBank/DDBJ whole genome shotgun (WGS) entry which is preliminary data.</text>
</comment>
<dbReference type="GO" id="GO:0005524">
    <property type="term" value="F:ATP binding"/>
    <property type="evidence" value="ECO:0007669"/>
    <property type="project" value="UniProtKB-KW"/>
</dbReference>
<keyword evidence="3" id="KW-0547">Nucleotide-binding</keyword>
<dbReference type="SMART" id="SM00382">
    <property type="entry name" value="AAA"/>
    <property type="match status" value="1"/>
</dbReference>
<name>A0A3E2BM80_9BACT</name>
<dbReference type="Proteomes" id="UP000257323">
    <property type="component" value="Unassembled WGS sequence"/>
</dbReference>
<dbReference type="InterPro" id="IPR003439">
    <property type="entry name" value="ABC_transporter-like_ATP-bd"/>
</dbReference>
<dbReference type="InterPro" id="IPR003593">
    <property type="entry name" value="AAA+_ATPase"/>
</dbReference>
<dbReference type="PROSITE" id="PS00211">
    <property type="entry name" value="ABC_TRANSPORTER_1"/>
    <property type="match status" value="1"/>
</dbReference>
<dbReference type="Pfam" id="PF00005">
    <property type="entry name" value="ABC_tran"/>
    <property type="match status" value="1"/>
</dbReference>
<gene>
    <name evidence="6" type="ORF">OP8BY_2226</name>
</gene>
<evidence type="ECO:0000313" key="6">
    <source>
        <dbReference type="EMBL" id="RFT15828.1"/>
    </source>
</evidence>
<dbReference type="PROSITE" id="PS50893">
    <property type="entry name" value="ABC_TRANSPORTER_2"/>
    <property type="match status" value="1"/>
</dbReference>
<feature type="domain" description="ABC transporter" evidence="5">
    <location>
        <begin position="9"/>
        <end position="240"/>
    </location>
</feature>
<dbReference type="PANTHER" id="PTHR42711:SF5">
    <property type="entry name" value="ABC TRANSPORTER ATP-BINDING PROTEIN NATA"/>
    <property type="match status" value="1"/>
</dbReference>